<dbReference type="EMBL" id="LN609396">
    <property type="protein sequence ID" value="CEF59552.1"/>
    <property type="molecule type" value="Genomic_DNA"/>
</dbReference>
<dbReference type="WormBase" id="SRAE_X000129900">
    <property type="protein sequence ID" value="SRP08166"/>
    <property type="gene ID" value="WBGene00266866"/>
</dbReference>
<gene>
    <name evidence="1 3 4" type="ORF">SRAE_X000129900</name>
</gene>
<protein>
    <submittedName>
        <fullName evidence="1 3">Uncharacterized protein</fullName>
    </submittedName>
</protein>
<dbReference type="Proteomes" id="UP000035682">
    <property type="component" value="Unplaced"/>
</dbReference>
<sequence length="103" mass="11829">MSKLTKNLNKPCKRNDYFKTISLGHSKDIFMIDSINDNANKRGKVNDNQFSTLSSQSNCVKFSPYEESDYITMSTDFVLPKLLKKKSDISEKKDSVQFTVYTV</sequence>
<accession>A0A090KWA5</accession>
<dbReference type="AlphaFoldDB" id="A0A090KWA5"/>
<evidence type="ECO:0000313" key="1">
    <source>
        <dbReference type="EMBL" id="CEF59552.1"/>
    </source>
</evidence>
<evidence type="ECO:0000313" key="2">
    <source>
        <dbReference type="Proteomes" id="UP000035682"/>
    </source>
</evidence>
<dbReference type="WBParaSite" id="SRAE_X000129900.1">
    <property type="protein sequence ID" value="SRAE_X000129900.1"/>
    <property type="gene ID" value="WBGene00266866"/>
</dbReference>
<dbReference type="GeneID" id="36384360"/>
<reference evidence="1" key="2">
    <citation type="submission" date="2014-09" db="EMBL/GenBank/DDBJ databases">
        <authorList>
            <person name="Aslett A.Martin."/>
        </authorList>
    </citation>
    <scope>NUCLEOTIDE SEQUENCE</scope>
    <source>
        <strain evidence="1">ED321 Heterogonic</strain>
    </source>
</reference>
<name>A0A090KWA5_STRRB</name>
<dbReference type="RefSeq" id="XP_024498763.1">
    <property type="nucleotide sequence ID" value="XM_024647386.1"/>
</dbReference>
<proteinExistence type="predicted"/>
<dbReference type="CTD" id="36384360"/>
<evidence type="ECO:0000313" key="4">
    <source>
        <dbReference type="WormBase" id="SRAE_X000129900"/>
    </source>
</evidence>
<organism evidence="1">
    <name type="scientific">Strongyloides ratti</name>
    <name type="common">Parasitic roundworm</name>
    <dbReference type="NCBI Taxonomy" id="34506"/>
    <lineage>
        <taxon>Eukaryota</taxon>
        <taxon>Metazoa</taxon>
        <taxon>Ecdysozoa</taxon>
        <taxon>Nematoda</taxon>
        <taxon>Chromadorea</taxon>
        <taxon>Rhabditida</taxon>
        <taxon>Tylenchina</taxon>
        <taxon>Panagrolaimomorpha</taxon>
        <taxon>Strongyloidoidea</taxon>
        <taxon>Strongyloididae</taxon>
        <taxon>Strongyloides</taxon>
    </lineage>
</organism>
<evidence type="ECO:0000313" key="3">
    <source>
        <dbReference type="WBParaSite" id="SRAE_X000129900.1"/>
    </source>
</evidence>
<keyword evidence="2" id="KW-1185">Reference proteome</keyword>
<reference evidence="2" key="1">
    <citation type="submission" date="2014-09" db="EMBL/GenBank/DDBJ databases">
        <authorList>
            <person name="Martin A.A."/>
        </authorList>
    </citation>
    <scope>NUCLEOTIDE SEQUENCE</scope>
    <source>
        <strain evidence="2">ED321</strain>
    </source>
</reference>
<reference evidence="3" key="3">
    <citation type="submission" date="2020-12" db="UniProtKB">
        <authorList>
            <consortium name="WormBaseParasite"/>
        </authorList>
    </citation>
    <scope>IDENTIFICATION</scope>
</reference>